<feature type="transmembrane region" description="Helical" evidence="8">
    <location>
        <begin position="251"/>
        <end position="274"/>
    </location>
</feature>
<comment type="similarity">
    <text evidence="2 8">Belongs to the binding-protein-dependent transport system permease family. CysTW subfamily.</text>
</comment>
<feature type="transmembrane region" description="Helical" evidence="8">
    <location>
        <begin position="187"/>
        <end position="208"/>
    </location>
</feature>
<dbReference type="PROSITE" id="PS50928">
    <property type="entry name" value="ABC_TM1"/>
    <property type="match status" value="1"/>
</dbReference>
<evidence type="ECO:0000256" key="7">
    <source>
        <dbReference type="ARBA" id="ARBA00023136"/>
    </source>
</evidence>
<dbReference type="Pfam" id="PF00528">
    <property type="entry name" value="BPD_transp_1"/>
    <property type="match status" value="1"/>
</dbReference>
<dbReference type="SUPFAM" id="SSF161098">
    <property type="entry name" value="MetI-like"/>
    <property type="match status" value="1"/>
</dbReference>
<dbReference type="GO" id="GO:0035435">
    <property type="term" value="P:phosphate ion transmembrane transport"/>
    <property type="evidence" value="ECO:0007669"/>
    <property type="project" value="InterPro"/>
</dbReference>
<feature type="transmembrane region" description="Helical" evidence="8">
    <location>
        <begin position="60"/>
        <end position="89"/>
    </location>
</feature>
<dbReference type="InterPro" id="IPR005672">
    <property type="entry name" value="Phosphate_PstA"/>
</dbReference>
<evidence type="ECO:0000256" key="2">
    <source>
        <dbReference type="ARBA" id="ARBA00007069"/>
    </source>
</evidence>
<evidence type="ECO:0000259" key="9">
    <source>
        <dbReference type="PROSITE" id="PS50928"/>
    </source>
</evidence>
<dbReference type="NCBIfam" id="TIGR00974">
    <property type="entry name" value="3a0107s02c"/>
    <property type="match status" value="1"/>
</dbReference>
<feature type="domain" description="ABC transmembrane type-1" evidence="9">
    <location>
        <begin position="65"/>
        <end position="270"/>
    </location>
</feature>
<dbReference type="AlphaFoldDB" id="A0A1W1VFR9"/>
<keyword evidence="4 8" id="KW-1003">Cell membrane</keyword>
<proteinExistence type="inferred from homology"/>
<dbReference type="STRING" id="656914.SAMN00017405_1924"/>
<keyword evidence="6 8" id="KW-1133">Transmembrane helix</keyword>
<evidence type="ECO:0000256" key="6">
    <source>
        <dbReference type="ARBA" id="ARBA00022989"/>
    </source>
</evidence>
<dbReference type="PANTHER" id="PTHR43470">
    <property type="entry name" value="PHOSPHATE TRANSPORT SYSTEM PERMEASE PROTEIN PSTA-RELATED"/>
    <property type="match status" value="1"/>
</dbReference>
<evidence type="ECO:0000256" key="3">
    <source>
        <dbReference type="ARBA" id="ARBA00022448"/>
    </source>
</evidence>
<dbReference type="Gene3D" id="1.10.3720.10">
    <property type="entry name" value="MetI-like"/>
    <property type="match status" value="1"/>
</dbReference>
<keyword evidence="7 8" id="KW-0472">Membrane</keyword>
<dbReference type="GO" id="GO:0005315">
    <property type="term" value="F:phosphate transmembrane transporter activity"/>
    <property type="evidence" value="ECO:0007669"/>
    <property type="project" value="InterPro"/>
</dbReference>
<dbReference type="Proteomes" id="UP000192731">
    <property type="component" value="Unassembled WGS sequence"/>
</dbReference>
<dbReference type="EMBL" id="FWWT01000020">
    <property type="protein sequence ID" value="SMB92202.1"/>
    <property type="molecule type" value="Genomic_DNA"/>
</dbReference>
<dbReference type="CDD" id="cd06261">
    <property type="entry name" value="TM_PBP2"/>
    <property type="match status" value="1"/>
</dbReference>
<name>A0A1W1VFR9_DESTI</name>
<gene>
    <name evidence="10" type="ORF">SAMN00017405_1924</name>
</gene>
<dbReference type="InterPro" id="IPR000515">
    <property type="entry name" value="MetI-like"/>
</dbReference>
<dbReference type="GO" id="GO:0005886">
    <property type="term" value="C:plasma membrane"/>
    <property type="evidence" value="ECO:0007669"/>
    <property type="project" value="UniProtKB-SubCell"/>
</dbReference>
<keyword evidence="5 8" id="KW-0812">Transmembrane</keyword>
<evidence type="ECO:0000313" key="10">
    <source>
        <dbReference type="EMBL" id="SMB92202.1"/>
    </source>
</evidence>
<sequence length="283" mass="30617">MMLTVPRGKEKIASLLLTLAAFSTVLILMIIIGYVIFRGINHISLDFLLDRPRKMGSEGGIFPVIVGTLYYAILTISIATPIGVGAAIYLQEYTRGNTLTKIIRFGTEILAGIPSIIFGLFGYAFFVVLLEEYTKGWSLVSGSLTATCMILPTIIRTSEEALKTVPSSFREASLSLGANRWQTIYKVVLPTAIPGILTGIILGIGRAIGETAALLLTLGGTLLSPESAFDGARTLSMHLYMVALETGNMDVAFATAVVLIILIFIINFIANFVINKIVAHQRR</sequence>
<accession>A0A1W1VFR9</accession>
<evidence type="ECO:0000256" key="8">
    <source>
        <dbReference type="RuleBase" id="RU363043"/>
    </source>
</evidence>
<feature type="transmembrane region" description="Helical" evidence="8">
    <location>
        <begin position="136"/>
        <end position="155"/>
    </location>
</feature>
<keyword evidence="3" id="KW-0813">Transport</keyword>
<evidence type="ECO:0000256" key="4">
    <source>
        <dbReference type="ARBA" id="ARBA00022475"/>
    </source>
</evidence>
<evidence type="ECO:0000313" key="11">
    <source>
        <dbReference type="Proteomes" id="UP000192731"/>
    </source>
</evidence>
<evidence type="ECO:0000256" key="5">
    <source>
        <dbReference type="ARBA" id="ARBA00022692"/>
    </source>
</evidence>
<dbReference type="PANTHER" id="PTHR43470:SF3">
    <property type="entry name" value="PHOSPHATE TRANSPORT SYSTEM PERMEASE PROTEIN PSTA-RELATED"/>
    <property type="match status" value="1"/>
</dbReference>
<dbReference type="InterPro" id="IPR035906">
    <property type="entry name" value="MetI-like_sf"/>
</dbReference>
<protein>
    <recommendedName>
        <fullName evidence="8">Phosphate transport system permease protein PstA</fullName>
    </recommendedName>
</protein>
<feature type="transmembrane region" description="Helical" evidence="8">
    <location>
        <begin position="12"/>
        <end position="40"/>
    </location>
</feature>
<reference evidence="10 11" key="1">
    <citation type="submission" date="2017-04" db="EMBL/GenBank/DDBJ databases">
        <authorList>
            <person name="Afonso C.L."/>
            <person name="Miller P.J."/>
            <person name="Scott M.A."/>
            <person name="Spackman E."/>
            <person name="Goraichik I."/>
            <person name="Dimitrov K.M."/>
            <person name="Suarez D.L."/>
            <person name="Swayne D.E."/>
        </authorList>
    </citation>
    <scope>NUCLEOTIDE SEQUENCE [LARGE SCALE GENOMIC DNA]</scope>
    <source>
        <strain evidence="10 11">DSM 11270</strain>
    </source>
</reference>
<evidence type="ECO:0000256" key="1">
    <source>
        <dbReference type="ARBA" id="ARBA00004651"/>
    </source>
</evidence>
<keyword evidence="11" id="KW-1185">Reference proteome</keyword>
<comment type="subcellular location">
    <subcellularLocation>
        <location evidence="1 8">Cell membrane</location>
        <topology evidence="1 8">Multi-pass membrane protein</topology>
    </subcellularLocation>
</comment>
<organism evidence="10 11">
    <name type="scientific">Desulfonispora thiosulfatigenes DSM 11270</name>
    <dbReference type="NCBI Taxonomy" id="656914"/>
    <lineage>
        <taxon>Bacteria</taxon>
        <taxon>Bacillati</taxon>
        <taxon>Bacillota</taxon>
        <taxon>Clostridia</taxon>
        <taxon>Eubacteriales</taxon>
        <taxon>Peptococcaceae</taxon>
        <taxon>Desulfonispora</taxon>
    </lineage>
</organism>
<dbReference type="RefSeq" id="WP_242941964.1">
    <property type="nucleotide sequence ID" value="NZ_FWWT01000020.1"/>
</dbReference>
<feature type="transmembrane region" description="Helical" evidence="8">
    <location>
        <begin position="109"/>
        <end position="130"/>
    </location>
</feature>